<dbReference type="RefSeq" id="WP_236865151.1">
    <property type="nucleotide sequence ID" value="NZ_AP025225.1"/>
</dbReference>
<dbReference type="Proteomes" id="UP001320209">
    <property type="component" value="Chromosome"/>
</dbReference>
<accession>A0ABN6L246</accession>
<organism evidence="1 2">
    <name type="scientific">Candidatus Hydrogenosomobacter endosymbioticus</name>
    <dbReference type="NCBI Taxonomy" id="2558174"/>
    <lineage>
        <taxon>Bacteria</taxon>
        <taxon>Pseudomonadati</taxon>
        <taxon>Pseudomonadota</taxon>
        <taxon>Alphaproteobacteria</taxon>
        <taxon>Holosporales</taxon>
        <taxon>Holosporaceae</taxon>
        <taxon>Candidatus Hydrogenosomobacter</taxon>
    </lineage>
</organism>
<dbReference type="EMBL" id="AP025225">
    <property type="protein sequence ID" value="BDB95914.1"/>
    <property type="molecule type" value="Genomic_DNA"/>
</dbReference>
<keyword evidence="2" id="KW-1185">Reference proteome</keyword>
<reference evidence="1" key="1">
    <citation type="submission" date="2021-10" db="EMBL/GenBank/DDBJ databases">
        <title>Genome Sequence of The Candidatus Hydrogeosomobacter endosymbioticus, an Intracellular Bacterial Symbiont of the Anaerobic Ciliate GW7.</title>
        <authorList>
            <person name="Shiohama Y."/>
            <person name="Shinzato N."/>
        </authorList>
    </citation>
    <scope>NUCLEOTIDE SEQUENCE [LARGE SCALE GENOMIC DNA]</scope>
    <source>
        <strain evidence="1">200920</strain>
    </source>
</reference>
<sequence>MENDAIKIGDIKEVIFLYERLEKTDKLGGVIEEWKKIGEAWAAISPCSISYPLRKDGKNRYSGSAFDLTFRIEDNANLADKFVHNGVELFPIVSTPKLYKKGYITIRAFSWEAAK</sequence>
<name>A0ABN6L246_9PROT</name>
<evidence type="ECO:0000313" key="2">
    <source>
        <dbReference type="Proteomes" id="UP001320209"/>
    </source>
</evidence>
<protein>
    <submittedName>
        <fullName evidence="1">Uncharacterized protein</fullName>
    </submittedName>
</protein>
<evidence type="ECO:0000313" key="1">
    <source>
        <dbReference type="EMBL" id="BDB95914.1"/>
    </source>
</evidence>
<proteinExistence type="predicted"/>
<gene>
    <name evidence="1" type="ORF">HYD_0470</name>
</gene>